<proteinExistence type="predicted"/>
<feature type="transmembrane region" description="Helical" evidence="1">
    <location>
        <begin position="78"/>
        <end position="97"/>
    </location>
</feature>
<dbReference type="AlphaFoldDB" id="A0A1H3KVK0"/>
<name>A0A1H3KVK0_9FIRM</name>
<dbReference type="InterPro" id="IPR006938">
    <property type="entry name" value="DUF624"/>
</dbReference>
<keyword evidence="1" id="KW-0472">Membrane</keyword>
<evidence type="ECO:0000256" key="1">
    <source>
        <dbReference type="SAM" id="Phobius"/>
    </source>
</evidence>
<dbReference type="RefSeq" id="WP_074718280.1">
    <property type="nucleotide sequence ID" value="NZ_FNPG01000022.1"/>
</dbReference>
<feature type="transmembrane region" description="Helical" evidence="1">
    <location>
        <begin position="177"/>
        <end position="198"/>
    </location>
</feature>
<organism evidence="2 3">
    <name type="scientific">Lachnobacterium bovis DSM 14045</name>
    <dbReference type="NCBI Taxonomy" id="1122142"/>
    <lineage>
        <taxon>Bacteria</taxon>
        <taxon>Bacillati</taxon>
        <taxon>Bacillota</taxon>
        <taxon>Clostridia</taxon>
        <taxon>Lachnospirales</taxon>
        <taxon>Lachnospiraceae</taxon>
        <taxon>Lachnobacterium</taxon>
    </lineage>
</organism>
<dbReference type="EMBL" id="FNPG01000022">
    <property type="protein sequence ID" value="SDY56046.1"/>
    <property type="molecule type" value="Genomic_DNA"/>
</dbReference>
<evidence type="ECO:0000313" key="3">
    <source>
        <dbReference type="Proteomes" id="UP000183918"/>
    </source>
</evidence>
<gene>
    <name evidence="2" type="ORF">SAMN02910414_01831</name>
</gene>
<feature type="transmembrane region" description="Helical" evidence="1">
    <location>
        <begin position="149"/>
        <end position="171"/>
    </location>
</feature>
<feature type="transmembrane region" description="Helical" evidence="1">
    <location>
        <begin position="103"/>
        <end position="128"/>
    </location>
</feature>
<accession>A0A1H3KVK0</accession>
<reference evidence="2 3" key="1">
    <citation type="submission" date="2016-10" db="EMBL/GenBank/DDBJ databases">
        <authorList>
            <person name="de Groot N.N."/>
        </authorList>
    </citation>
    <scope>NUCLEOTIDE SEQUENCE [LARGE SCALE GENOMIC DNA]</scope>
    <source>
        <strain evidence="2 3">DSM 14045</strain>
    </source>
</reference>
<dbReference type="Pfam" id="PF04854">
    <property type="entry name" value="DUF624"/>
    <property type="match status" value="1"/>
</dbReference>
<dbReference type="OrthoDB" id="9814991at2"/>
<evidence type="ECO:0000313" key="2">
    <source>
        <dbReference type="EMBL" id="SDY56046.1"/>
    </source>
</evidence>
<keyword evidence="3" id="KW-1185">Reference proteome</keyword>
<dbReference type="STRING" id="1122142.SAMN02910414_01831"/>
<keyword evidence="1" id="KW-1133">Transmembrane helix</keyword>
<protein>
    <submittedName>
        <fullName evidence="2">Uncharacterized membrane protein YesL</fullName>
    </submittedName>
</protein>
<sequence>MGKFFNPDNPVMNFISKLADTFWLNILWFLTSLPIITIGPATTALYTVTLSMADDRSISITAEFFKGLRKNLKNGIKLGLFLSAFGAVLCIDGYVFMKMRFENIFWTLGFATFIPLCFLFLVICIYAFPLLAMFENTTPQLLKNALFIGLRYLFCTIILVIIHVGIFFIAVNYFTPLIFLGEGLCAFLGSYLLHPLFVSLSKVHTLNEVTNDR</sequence>
<keyword evidence="1" id="KW-0812">Transmembrane</keyword>
<dbReference type="Proteomes" id="UP000183918">
    <property type="component" value="Unassembled WGS sequence"/>
</dbReference>
<feature type="transmembrane region" description="Helical" evidence="1">
    <location>
        <begin position="26"/>
        <end position="48"/>
    </location>
</feature>